<evidence type="ECO:0000313" key="3">
    <source>
        <dbReference type="Proteomes" id="UP000776700"/>
    </source>
</evidence>
<sequence length="174" mass="18588">MSKLVKCKSCGKEVAKGSKSCPNCGKDNRNFFMKHKILTAIAILVVLGVIGAAGSGGEDDVVVNDNTSGQVEQSTEQVTEVSAEQTTSKYEVNIDGAGYDEFGMSYTISGILSNNGGDLSYIQITIPLYDADGNKLGTALANCNNLKEGESWKFEAVGFYEGIDRYGEPEIDAF</sequence>
<keyword evidence="1" id="KW-0812">Transmembrane</keyword>
<comment type="caution">
    <text evidence="2">The sequence shown here is derived from an EMBL/GenBank/DDBJ whole genome shotgun (WGS) entry which is preliminary data.</text>
</comment>
<name>A0A921N2N9_9FIRM</name>
<keyword evidence="1" id="KW-0472">Membrane</keyword>
<reference evidence="2" key="2">
    <citation type="submission" date="2021-09" db="EMBL/GenBank/DDBJ databases">
        <authorList>
            <person name="Gilroy R."/>
        </authorList>
    </citation>
    <scope>NUCLEOTIDE SEQUENCE</scope>
    <source>
        <strain evidence="2">1277</strain>
    </source>
</reference>
<dbReference type="AlphaFoldDB" id="A0A921N2N9"/>
<proteinExistence type="predicted"/>
<dbReference type="Proteomes" id="UP000776700">
    <property type="component" value="Unassembled WGS sequence"/>
</dbReference>
<evidence type="ECO:0000256" key="1">
    <source>
        <dbReference type="SAM" id="Phobius"/>
    </source>
</evidence>
<organism evidence="2 3">
    <name type="scientific">Romboutsia timonensis</name>
    <dbReference type="NCBI Taxonomy" id="1776391"/>
    <lineage>
        <taxon>Bacteria</taxon>
        <taxon>Bacillati</taxon>
        <taxon>Bacillota</taxon>
        <taxon>Clostridia</taxon>
        <taxon>Peptostreptococcales</taxon>
        <taxon>Peptostreptococcaceae</taxon>
        <taxon>Romboutsia</taxon>
    </lineage>
</organism>
<accession>A0A921N2N9</accession>
<evidence type="ECO:0000313" key="2">
    <source>
        <dbReference type="EMBL" id="HJG97537.1"/>
    </source>
</evidence>
<dbReference type="InterPro" id="IPR047676">
    <property type="entry name" value="FxLYD_dom"/>
</dbReference>
<protein>
    <submittedName>
        <fullName evidence="2">Zinc ribbon domain-containing protein</fullName>
    </submittedName>
</protein>
<dbReference type="NCBIfam" id="NF038353">
    <property type="entry name" value="FxLYD_dom"/>
    <property type="match status" value="1"/>
</dbReference>
<gene>
    <name evidence="2" type="ORF">K8V90_10585</name>
</gene>
<dbReference type="EMBL" id="DYUB01000328">
    <property type="protein sequence ID" value="HJG97537.1"/>
    <property type="molecule type" value="Genomic_DNA"/>
</dbReference>
<reference evidence="2" key="1">
    <citation type="journal article" date="2021" name="PeerJ">
        <title>Extensive microbial diversity within the chicken gut microbiome revealed by metagenomics and culture.</title>
        <authorList>
            <person name="Gilroy R."/>
            <person name="Ravi A."/>
            <person name="Getino M."/>
            <person name="Pursley I."/>
            <person name="Horton D.L."/>
            <person name="Alikhan N.F."/>
            <person name="Baker D."/>
            <person name="Gharbi K."/>
            <person name="Hall N."/>
            <person name="Watson M."/>
            <person name="Adriaenssens E.M."/>
            <person name="Foster-Nyarko E."/>
            <person name="Jarju S."/>
            <person name="Secka A."/>
            <person name="Antonio M."/>
            <person name="Oren A."/>
            <person name="Chaudhuri R.R."/>
            <person name="La Ragione R."/>
            <person name="Hildebrand F."/>
            <person name="Pallen M.J."/>
        </authorList>
    </citation>
    <scope>NUCLEOTIDE SEQUENCE</scope>
    <source>
        <strain evidence="2">1277</strain>
    </source>
</reference>
<keyword evidence="1" id="KW-1133">Transmembrane helix</keyword>
<feature type="transmembrane region" description="Helical" evidence="1">
    <location>
        <begin position="37"/>
        <end position="57"/>
    </location>
</feature>